<dbReference type="Proteomes" id="UP000256877">
    <property type="component" value="Unassembled WGS sequence"/>
</dbReference>
<proteinExistence type="predicted"/>
<evidence type="ECO:0000313" key="2">
    <source>
        <dbReference type="EMBL" id="RFA94865.1"/>
    </source>
</evidence>
<organism evidence="1 4">
    <name type="scientific">Pyrobaculum aerophilum</name>
    <dbReference type="NCBI Taxonomy" id="13773"/>
    <lineage>
        <taxon>Archaea</taxon>
        <taxon>Thermoproteota</taxon>
        <taxon>Thermoprotei</taxon>
        <taxon>Thermoproteales</taxon>
        <taxon>Thermoproteaceae</taxon>
        <taxon>Pyrobaculum</taxon>
    </lineage>
</organism>
<dbReference type="AlphaFoldDB" id="A0A371QTZ8"/>
<dbReference type="RefSeq" id="WP_116422198.1">
    <property type="nucleotide sequence ID" value="NZ_NMUE01000090.1"/>
</dbReference>
<evidence type="ECO:0000313" key="1">
    <source>
        <dbReference type="EMBL" id="RFA92370.1"/>
    </source>
</evidence>
<accession>A0A371QTZ8</accession>
<comment type="caution">
    <text evidence="1">The sequence shown here is derived from an EMBL/GenBank/DDBJ whole genome shotgun (WGS) entry which is preliminary data.</text>
</comment>
<protein>
    <submittedName>
        <fullName evidence="1">Uncharacterized protein</fullName>
    </submittedName>
</protein>
<dbReference type="OrthoDB" id="28047at2157"/>
<gene>
    <name evidence="1" type="ORF">CGL51_14365</name>
    <name evidence="2" type="ORF">CGL52_13880</name>
</gene>
<dbReference type="EMBL" id="NMUE01000090">
    <property type="protein sequence ID" value="RFA92370.1"/>
    <property type="molecule type" value="Genomic_DNA"/>
</dbReference>
<sequence length="242" mass="27416">MIEKAIKKILGIEDAPKWLEREIFKKMEESGVDIQSAVNYLAPVIETVYKSNLEKYRPGGASIRKAAVFLTAELLERWGYQVEFVELFGTTLPAAVRGSNLYTPVVPIFDSKRKSLYLASKSKKYMHNVIQITTSPDVEGVLAEVIKIQKPPFYYLYTSANIRRLVDGSLPMTATVNKRYGNLYYYWKHFREKGFLVLVGREVAGVPVDILAVGLGKYAVVTDARGKKLKRLRKVVDALYLV</sequence>
<name>A0A371QTZ8_9CREN</name>
<reference evidence="3 4" key="1">
    <citation type="submission" date="2017-07" db="EMBL/GenBank/DDBJ databases">
        <title>Draft genome sequence of aerobic hyperthermophilic archaea, Pyrobaculum aerophilum YKB31 and YKB32.</title>
        <authorList>
            <person name="Mochizuki T."/>
            <person name="Berliner A.J."/>
            <person name="Yoshida-Takashima Y."/>
            <person name="Takaki Y."/>
            <person name="Nunoura T."/>
            <person name="Takai K."/>
        </authorList>
    </citation>
    <scope>NUCLEOTIDE SEQUENCE [LARGE SCALE GENOMIC DNA]</scope>
    <source>
        <strain evidence="1 4">YKB31</strain>
        <strain evidence="2 3">YKB32</strain>
    </source>
</reference>
<dbReference type="EMBL" id="NMUF01000073">
    <property type="protein sequence ID" value="RFA94865.1"/>
    <property type="molecule type" value="Genomic_DNA"/>
</dbReference>
<dbReference type="Proteomes" id="UP000257123">
    <property type="component" value="Unassembled WGS sequence"/>
</dbReference>
<evidence type="ECO:0000313" key="3">
    <source>
        <dbReference type="Proteomes" id="UP000256877"/>
    </source>
</evidence>
<evidence type="ECO:0000313" key="4">
    <source>
        <dbReference type="Proteomes" id="UP000257123"/>
    </source>
</evidence>